<reference evidence="3" key="1">
    <citation type="submission" date="2021-02" db="EMBL/GenBank/DDBJ databases">
        <authorList>
            <person name="Dougan E. K."/>
            <person name="Rhodes N."/>
            <person name="Thang M."/>
            <person name="Chan C."/>
        </authorList>
    </citation>
    <scope>NUCLEOTIDE SEQUENCE</scope>
</reference>
<feature type="signal peptide" evidence="2">
    <location>
        <begin position="1"/>
        <end position="15"/>
    </location>
</feature>
<dbReference type="EMBL" id="CAJNNV010010231">
    <property type="protein sequence ID" value="CAE8598383.1"/>
    <property type="molecule type" value="Genomic_DNA"/>
</dbReference>
<feature type="compositionally biased region" description="Basic and acidic residues" evidence="1">
    <location>
        <begin position="170"/>
        <end position="186"/>
    </location>
</feature>
<gene>
    <name evidence="3" type="ORF">PGLA1383_LOCUS16792</name>
</gene>
<comment type="caution">
    <text evidence="3">The sequence shown here is derived from an EMBL/GenBank/DDBJ whole genome shotgun (WGS) entry which is preliminary data.</text>
</comment>
<dbReference type="OrthoDB" id="441389at2759"/>
<sequence length="236" mass="25520">ALSLAALLRLGAGGAVEDVFTWPDDSIGERSVERVTAGKRAGKYIACSVCESVLISQFPRNSDLEHVKKILGAEPLLDLLGDAKETCGMRRLAKLFKASKLEVVGKLDGSAIMRTTASKSEPFYEEINKSELAFHWKSFAVEHACREIFRHSAEEISASLGPAFEQVAADAEHRRGGEEGAEHSDAEEAGAQELKEWISSAVRTSCRQAKFCKASEKLRQKGAAVKPTSAGVGEEL</sequence>
<keyword evidence="4" id="KW-1185">Reference proteome</keyword>
<keyword evidence="2" id="KW-0732">Signal</keyword>
<dbReference type="Proteomes" id="UP000654075">
    <property type="component" value="Unassembled WGS sequence"/>
</dbReference>
<evidence type="ECO:0000256" key="2">
    <source>
        <dbReference type="SAM" id="SignalP"/>
    </source>
</evidence>
<dbReference type="AlphaFoldDB" id="A0A813EB78"/>
<organism evidence="3 4">
    <name type="scientific">Polarella glacialis</name>
    <name type="common">Dinoflagellate</name>
    <dbReference type="NCBI Taxonomy" id="89957"/>
    <lineage>
        <taxon>Eukaryota</taxon>
        <taxon>Sar</taxon>
        <taxon>Alveolata</taxon>
        <taxon>Dinophyceae</taxon>
        <taxon>Suessiales</taxon>
        <taxon>Suessiaceae</taxon>
        <taxon>Polarella</taxon>
    </lineage>
</organism>
<proteinExistence type="predicted"/>
<name>A0A813EB78_POLGL</name>
<evidence type="ECO:0000313" key="4">
    <source>
        <dbReference type="Proteomes" id="UP000654075"/>
    </source>
</evidence>
<protein>
    <submittedName>
        <fullName evidence="3">Uncharacterized protein</fullName>
    </submittedName>
</protein>
<accession>A0A813EB78</accession>
<feature type="non-terminal residue" evidence="3">
    <location>
        <position position="1"/>
    </location>
</feature>
<evidence type="ECO:0000313" key="3">
    <source>
        <dbReference type="EMBL" id="CAE8598383.1"/>
    </source>
</evidence>
<feature type="chain" id="PRO_5032769511" evidence="2">
    <location>
        <begin position="16"/>
        <end position="236"/>
    </location>
</feature>
<feature type="region of interest" description="Disordered" evidence="1">
    <location>
        <begin position="169"/>
        <end position="193"/>
    </location>
</feature>
<evidence type="ECO:0000256" key="1">
    <source>
        <dbReference type="SAM" id="MobiDB-lite"/>
    </source>
</evidence>